<proteinExistence type="predicted"/>
<protein>
    <recommendedName>
        <fullName evidence="4">Outer membrane protease</fullName>
    </recommendedName>
</protein>
<reference evidence="2 3" key="1">
    <citation type="submission" date="2016-10" db="EMBL/GenBank/DDBJ databases">
        <authorList>
            <person name="Varghese N."/>
            <person name="Submissions S."/>
        </authorList>
    </citation>
    <scope>NUCLEOTIDE SEQUENCE [LARGE SCALE GENOMIC DNA]</scope>
    <source>
        <strain evidence="2 3">DSM 16392</strain>
    </source>
</reference>
<dbReference type="Proteomes" id="UP000199598">
    <property type="component" value="Unassembled WGS sequence"/>
</dbReference>
<evidence type="ECO:0000256" key="1">
    <source>
        <dbReference type="SAM" id="SignalP"/>
    </source>
</evidence>
<name>A0A1I4EVR3_9HYPH</name>
<feature type="signal peptide" evidence="1">
    <location>
        <begin position="1"/>
        <end position="21"/>
    </location>
</feature>
<keyword evidence="1" id="KW-0732">Signal</keyword>
<evidence type="ECO:0000313" key="2">
    <source>
        <dbReference type="EMBL" id="SFL09283.1"/>
    </source>
</evidence>
<comment type="caution">
    <text evidence="2">The sequence shown here is derived from an EMBL/GenBank/DDBJ whole genome shotgun (WGS) entry which is preliminary data.</text>
</comment>
<organism evidence="2 3">
    <name type="scientific">Pseudovibrio ascidiaceicola</name>
    <dbReference type="NCBI Taxonomy" id="285279"/>
    <lineage>
        <taxon>Bacteria</taxon>
        <taxon>Pseudomonadati</taxon>
        <taxon>Pseudomonadota</taxon>
        <taxon>Alphaproteobacteria</taxon>
        <taxon>Hyphomicrobiales</taxon>
        <taxon>Stappiaceae</taxon>
        <taxon>Pseudovibrio</taxon>
    </lineage>
</organism>
<keyword evidence="3" id="KW-1185">Reference proteome</keyword>
<sequence>MNKKLCGLMLLSSLMVCSARASLAEDARVQVDLEGLFLSSAGTGKGALVVNYSTEEVFHADILDRFRLAPGGRLSVVVPGQGEWADYSLQFSGLYSGRIKAERDVINAGENLSAAYDSDYDHVSGPSNPDFRNSDAAYASSFDYQRELWGGEVNVQRQTNFYGLTVLGGLRYIGQRNKLNAATFDEIEEYQGTDDQTDRVKLATNNHIFGAQFGVEGRYELFEKVYLGGRATVGVGVNRIDFSSRLTSDSDSSVDIRKKESLNHFAAYAEIAPKLTYQYSERLAFNLGGYAMLLNGVSDGTEEYHRVGLPDYDVLEGDDTLLFYGFSAGASIRF</sequence>
<evidence type="ECO:0008006" key="4">
    <source>
        <dbReference type="Google" id="ProtNLM"/>
    </source>
</evidence>
<accession>A0A1I4EVR3</accession>
<dbReference type="RefSeq" id="WP_093523412.1">
    <property type="nucleotide sequence ID" value="NZ_FOSK01000016.1"/>
</dbReference>
<gene>
    <name evidence="2" type="ORF">SAMN04488518_11676</name>
</gene>
<dbReference type="EMBL" id="FOSK01000016">
    <property type="protein sequence ID" value="SFL09283.1"/>
    <property type="molecule type" value="Genomic_DNA"/>
</dbReference>
<feature type="chain" id="PRO_5045979609" description="Outer membrane protease" evidence="1">
    <location>
        <begin position="22"/>
        <end position="334"/>
    </location>
</feature>
<evidence type="ECO:0000313" key="3">
    <source>
        <dbReference type="Proteomes" id="UP000199598"/>
    </source>
</evidence>